<reference evidence="1" key="2">
    <citation type="submission" date="2020-09" db="EMBL/GenBank/DDBJ databases">
        <authorList>
            <person name="Sun Q."/>
            <person name="Zhou Y."/>
        </authorList>
    </citation>
    <scope>NUCLEOTIDE SEQUENCE</scope>
    <source>
        <strain evidence="1">CGMCC 4.7679</strain>
    </source>
</reference>
<protein>
    <submittedName>
        <fullName evidence="1">Uncharacterized protein</fullName>
    </submittedName>
</protein>
<dbReference type="RefSeq" id="WP_145935836.1">
    <property type="nucleotide sequence ID" value="NZ_BNAV01000002.1"/>
</dbReference>
<dbReference type="OrthoDB" id="3618826at2"/>
<organism evidence="1 2">
    <name type="scientific">Amycolatopsis bartoniae</name>
    <dbReference type="NCBI Taxonomy" id="941986"/>
    <lineage>
        <taxon>Bacteria</taxon>
        <taxon>Bacillati</taxon>
        <taxon>Actinomycetota</taxon>
        <taxon>Actinomycetes</taxon>
        <taxon>Pseudonocardiales</taxon>
        <taxon>Pseudonocardiaceae</taxon>
        <taxon>Amycolatopsis</taxon>
    </lineage>
</organism>
<reference evidence="1" key="1">
    <citation type="journal article" date="2014" name="Int. J. Syst. Evol. Microbiol.">
        <title>Complete genome sequence of Corynebacterium casei LMG S-19264T (=DSM 44701T), isolated from a smear-ripened cheese.</title>
        <authorList>
            <consortium name="US DOE Joint Genome Institute (JGI-PGF)"/>
            <person name="Walter F."/>
            <person name="Albersmeier A."/>
            <person name="Kalinowski J."/>
            <person name="Ruckert C."/>
        </authorList>
    </citation>
    <scope>NUCLEOTIDE SEQUENCE</scope>
    <source>
        <strain evidence="1">CGMCC 4.7679</strain>
    </source>
</reference>
<dbReference type="AlphaFoldDB" id="A0A8H9IYB6"/>
<name>A0A8H9IYB6_9PSEU</name>
<accession>A0A8H9IYB6</accession>
<sequence length="150" mass="16436">MGASGWDYRAPYAGSVDATLIAVRERALASGDYLWPWEEFDAGETVPRPTTLAELDEAMEAEEFWDVGTHSILDVRGVATEDSFSAIRPLSARELDQVFGTRQPSAADFERVQQAGALAALEGESWSGRSVVIHRNGSPEEVYFWGHSGD</sequence>
<keyword evidence="2" id="KW-1185">Reference proteome</keyword>
<comment type="caution">
    <text evidence="1">The sequence shown here is derived from an EMBL/GenBank/DDBJ whole genome shotgun (WGS) entry which is preliminary data.</text>
</comment>
<evidence type="ECO:0000313" key="1">
    <source>
        <dbReference type="EMBL" id="GHF46565.1"/>
    </source>
</evidence>
<evidence type="ECO:0000313" key="2">
    <source>
        <dbReference type="Proteomes" id="UP000658656"/>
    </source>
</evidence>
<dbReference type="Proteomes" id="UP000658656">
    <property type="component" value="Unassembled WGS sequence"/>
</dbReference>
<proteinExistence type="predicted"/>
<dbReference type="EMBL" id="BNAV01000002">
    <property type="protein sequence ID" value="GHF46565.1"/>
    <property type="molecule type" value="Genomic_DNA"/>
</dbReference>
<gene>
    <name evidence="1" type="ORF">GCM10017566_19610</name>
</gene>